<proteinExistence type="predicted"/>
<dbReference type="EMBL" id="UGVI01000003">
    <property type="protein sequence ID" value="SUF09278.1"/>
    <property type="molecule type" value="Genomic_DNA"/>
</dbReference>
<name>A0A379PPP8_9NOCA</name>
<keyword evidence="2" id="KW-1185">Reference proteome</keyword>
<organism evidence="1 2">
    <name type="scientific">Rhodococcus gordoniae</name>
    <dbReference type="NCBI Taxonomy" id="223392"/>
    <lineage>
        <taxon>Bacteria</taxon>
        <taxon>Bacillati</taxon>
        <taxon>Actinomycetota</taxon>
        <taxon>Actinomycetes</taxon>
        <taxon>Mycobacteriales</taxon>
        <taxon>Nocardiaceae</taxon>
        <taxon>Rhodococcus</taxon>
    </lineage>
</organism>
<accession>A0A379PPP8</accession>
<evidence type="ECO:0000313" key="2">
    <source>
        <dbReference type="Proteomes" id="UP000254569"/>
    </source>
</evidence>
<evidence type="ECO:0000313" key="1">
    <source>
        <dbReference type="EMBL" id="SUF09278.1"/>
    </source>
</evidence>
<reference evidence="1 2" key="1">
    <citation type="submission" date="2018-06" db="EMBL/GenBank/DDBJ databases">
        <authorList>
            <consortium name="Pathogen Informatics"/>
            <person name="Doyle S."/>
        </authorList>
    </citation>
    <scope>NUCLEOTIDE SEQUENCE [LARGE SCALE GENOMIC DNA]</scope>
    <source>
        <strain evidence="1 2">NCTC13296</strain>
    </source>
</reference>
<gene>
    <name evidence="1" type="ORF">NCTC13296_04476</name>
</gene>
<dbReference type="AlphaFoldDB" id="A0A379PPP8"/>
<sequence length="67" mass="7388">MSDFASARPRSDAVLVEGSRSWQRHHPLTRTDRPQPIALAKTFTIVSIALSLPSGDQLGYAMCEFEA</sequence>
<dbReference type="Proteomes" id="UP000254569">
    <property type="component" value="Unassembled WGS sequence"/>
</dbReference>
<protein>
    <submittedName>
        <fullName evidence="1">Uncharacterized protein</fullName>
    </submittedName>
</protein>